<dbReference type="Proteomes" id="UP001148662">
    <property type="component" value="Unassembled WGS sequence"/>
</dbReference>
<evidence type="ECO:0000313" key="1">
    <source>
        <dbReference type="EMBL" id="KAJ3531213.1"/>
    </source>
</evidence>
<keyword evidence="2" id="KW-1185">Reference proteome</keyword>
<comment type="caution">
    <text evidence="1">The sequence shown here is derived from an EMBL/GenBank/DDBJ whole genome shotgun (WGS) entry which is preliminary data.</text>
</comment>
<organism evidence="1 2">
    <name type="scientific">Phlebia brevispora</name>
    <dbReference type="NCBI Taxonomy" id="194682"/>
    <lineage>
        <taxon>Eukaryota</taxon>
        <taxon>Fungi</taxon>
        <taxon>Dikarya</taxon>
        <taxon>Basidiomycota</taxon>
        <taxon>Agaricomycotina</taxon>
        <taxon>Agaricomycetes</taxon>
        <taxon>Polyporales</taxon>
        <taxon>Meruliaceae</taxon>
        <taxon>Phlebia</taxon>
    </lineage>
</organism>
<proteinExistence type="predicted"/>
<accession>A0ACC1S3B7</accession>
<dbReference type="EMBL" id="JANHOG010001819">
    <property type="protein sequence ID" value="KAJ3531213.1"/>
    <property type="molecule type" value="Genomic_DNA"/>
</dbReference>
<name>A0ACC1S3B7_9APHY</name>
<sequence length="770" mass="84514">MPAHRSWPRSTHVIDVDALSAEETYFQRRHAEHSRRRQSSLGSAEAGMSSVVQPIIILDNDEDTTSTRSPHALSLARRGPFLNSDLHRHCPPPTVVNEVPGPSRRNYPPPHASSRRGLFLRSDLHCHRPPPTVINEVHVPSRSNAPPRLLSQRAPRPYRQSPTSSGRAQTAPNDVRNEDAVMEGFRHNLLKPALKKTPWKSSYTHKHSLCPGFTYNFDVSKGSTSSNAIFILDDEEELDAGTLDSLPMLVCACCLDPLVRSTESGDEENKQRKVWALRCGHLLDGKCVGKLMLPGVQAQSTVRQNRGSGVKSTGTVENSVRSRLRSSHQISSLSVAANATLLAKASSLGRCGSQPVATHEFRCPVAGCDRLHRSLLVPGKDWEMDQQEGAVAVSALLEYIAELLQTSQCTWPSLGATCFRSFAPRCRGEMGSGEPEATPGAIRVPLRCKVSRSAVELSNKSQQSMQPRKLHPHMSFPTPSKTACTPSSLMISLLDLASTAPDDSGSAVFRIGSGSETEAASEVASGQQADHLGRITDEPNPFVVSGPPASTPKCAAETDSPFTTVFPRSPLLSPSVFVSTTPSQRTPLTPRRNGLWHDSNAIARSPSTRSPRFWGVSVPSKPSDARTRPQKRRGEVLETAKQSKRIRRMTDDKITIIFSTTHEFNWSLLDLLYYIFRTRDEHGKPVHHKSTQENSVNSVAALLGGRTTTHTLAKILGFIWSDRAGRTKRHTRDAELISTSSEEDATRAECSCERVIWVTRKRGSIRAGAE</sequence>
<evidence type="ECO:0000313" key="2">
    <source>
        <dbReference type="Proteomes" id="UP001148662"/>
    </source>
</evidence>
<protein>
    <submittedName>
        <fullName evidence="1">Uncharacterized protein</fullName>
    </submittedName>
</protein>
<reference evidence="1" key="1">
    <citation type="submission" date="2022-07" db="EMBL/GenBank/DDBJ databases">
        <title>Genome Sequence of Phlebia brevispora.</title>
        <authorList>
            <person name="Buettner E."/>
        </authorList>
    </citation>
    <scope>NUCLEOTIDE SEQUENCE</scope>
    <source>
        <strain evidence="1">MPL23</strain>
    </source>
</reference>
<gene>
    <name evidence="1" type="ORF">NM688_g7606</name>
</gene>